<dbReference type="PANTHER" id="PTHR11407:SF63">
    <property type="entry name" value="LYSOZYME C"/>
    <property type="match status" value="1"/>
</dbReference>
<evidence type="ECO:0000256" key="4">
    <source>
        <dbReference type="ARBA" id="ARBA00023157"/>
    </source>
</evidence>
<keyword evidence="7" id="KW-0812">Transmembrane</keyword>
<keyword evidence="4" id="KW-1015">Disulfide bond</keyword>
<evidence type="ECO:0000256" key="3">
    <source>
        <dbReference type="ARBA" id="ARBA00022638"/>
    </source>
</evidence>
<evidence type="ECO:0000313" key="8">
    <source>
        <dbReference type="EMBL" id="CAG6672958.1"/>
    </source>
</evidence>
<dbReference type="CDD" id="cd16899">
    <property type="entry name" value="LYZ_C_invert"/>
    <property type="match status" value="1"/>
</dbReference>
<evidence type="ECO:0000256" key="6">
    <source>
        <dbReference type="RuleBase" id="RU004440"/>
    </source>
</evidence>
<keyword evidence="7" id="KW-0472">Membrane</keyword>
<dbReference type="GO" id="GO:0031640">
    <property type="term" value="P:killing of cells of another organism"/>
    <property type="evidence" value="ECO:0007669"/>
    <property type="project" value="UniProtKB-KW"/>
</dbReference>
<name>A0A8D8WUH1_9HEMI</name>
<evidence type="ECO:0000256" key="7">
    <source>
        <dbReference type="SAM" id="Phobius"/>
    </source>
</evidence>
<sequence>MSFHWQMVQEEGKERHRCIIAVLLVLFILTLVAVQSYIGIVEYRNGTGNFDFTGEKFTKCEMARLLYSHGIPLSMINDWVCLVGHESHFRTNVVARHPAWGSLCYGLFQISGDTWCGAEIRGGGCNITCEGLLKDVDVSISCAQLIYKLHGFHAWQGWVDYCQDRNHLTDYTHCIKRYWNVTT</sequence>
<accession>A0A8D8WUH1</accession>
<dbReference type="Pfam" id="PF00062">
    <property type="entry name" value="Lys"/>
    <property type="match status" value="1"/>
</dbReference>
<dbReference type="EC" id="3.2.1.17" evidence="2"/>
<comment type="catalytic activity">
    <reaction evidence="1">
        <text>Hydrolysis of (1-&gt;4)-beta-linkages between N-acetylmuramic acid and N-acetyl-D-glucosamine residues in a peptidoglycan and between N-acetyl-D-glucosamine residues in chitodextrins.</text>
        <dbReference type="EC" id="3.2.1.17"/>
    </reaction>
</comment>
<dbReference type="AlphaFoldDB" id="A0A8D8WUH1"/>
<evidence type="ECO:0000256" key="2">
    <source>
        <dbReference type="ARBA" id="ARBA00012732"/>
    </source>
</evidence>
<keyword evidence="3" id="KW-0929">Antimicrobial</keyword>
<proteinExistence type="inferred from homology"/>
<keyword evidence="5" id="KW-0378">Hydrolase</keyword>
<keyword evidence="7" id="KW-1133">Transmembrane helix</keyword>
<protein>
    <recommendedName>
        <fullName evidence="2">lysozyme</fullName>
        <ecNumber evidence="2">3.2.1.17</ecNumber>
    </recommendedName>
</protein>
<organism evidence="8">
    <name type="scientific">Cacopsylla melanoneura</name>
    <dbReference type="NCBI Taxonomy" id="428564"/>
    <lineage>
        <taxon>Eukaryota</taxon>
        <taxon>Metazoa</taxon>
        <taxon>Ecdysozoa</taxon>
        <taxon>Arthropoda</taxon>
        <taxon>Hexapoda</taxon>
        <taxon>Insecta</taxon>
        <taxon>Pterygota</taxon>
        <taxon>Neoptera</taxon>
        <taxon>Paraneoptera</taxon>
        <taxon>Hemiptera</taxon>
        <taxon>Sternorrhyncha</taxon>
        <taxon>Psylloidea</taxon>
        <taxon>Psyllidae</taxon>
        <taxon>Psyllinae</taxon>
        <taxon>Cacopsylla</taxon>
    </lineage>
</organism>
<dbReference type="GO" id="GO:0042742">
    <property type="term" value="P:defense response to bacterium"/>
    <property type="evidence" value="ECO:0007669"/>
    <property type="project" value="UniProtKB-KW"/>
</dbReference>
<keyword evidence="5" id="KW-0326">Glycosidase</keyword>
<dbReference type="PROSITE" id="PS51348">
    <property type="entry name" value="GLYCOSYL_HYDROL_F22_2"/>
    <property type="match status" value="1"/>
</dbReference>
<dbReference type="PRINTS" id="PR00135">
    <property type="entry name" value="LYZLACT"/>
</dbReference>
<dbReference type="PANTHER" id="PTHR11407">
    <property type="entry name" value="LYSOZYME C"/>
    <property type="match status" value="1"/>
</dbReference>
<dbReference type="GO" id="GO:0003796">
    <property type="term" value="F:lysozyme activity"/>
    <property type="evidence" value="ECO:0007669"/>
    <property type="project" value="UniProtKB-EC"/>
</dbReference>
<reference evidence="8" key="1">
    <citation type="submission" date="2021-05" db="EMBL/GenBank/DDBJ databases">
        <authorList>
            <person name="Alioto T."/>
            <person name="Alioto T."/>
            <person name="Gomez Garrido J."/>
        </authorList>
    </citation>
    <scope>NUCLEOTIDE SEQUENCE</scope>
</reference>
<dbReference type="SUPFAM" id="SSF53955">
    <property type="entry name" value="Lysozyme-like"/>
    <property type="match status" value="1"/>
</dbReference>
<dbReference type="InterPro" id="IPR023346">
    <property type="entry name" value="Lysozyme-like_dom_sf"/>
</dbReference>
<keyword evidence="3" id="KW-0081">Bacteriolytic enzyme</keyword>
<dbReference type="Gene3D" id="1.10.530.10">
    <property type="match status" value="1"/>
</dbReference>
<dbReference type="SMART" id="SM00263">
    <property type="entry name" value="LYZ1"/>
    <property type="match status" value="1"/>
</dbReference>
<evidence type="ECO:0000256" key="1">
    <source>
        <dbReference type="ARBA" id="ARBA00000632"/>
    </source>
</evidence>
<feature type="transmembrane region" description="Helical" evidence="7">
    <location>
        <begin position="20"/>
        <end position="40"/>
    </location>
</feature>
<dbReference type="EMBL" id="HBUF01229982">
    <property type="protein sequence ID" value="CAG6672958.1"/>
    <property type="molecule type" value="Transcribed_RNA"/>
</dbReference>
<comment type="similarity">
    <text evidence="6">Belongs to the glycosyl hydrolase 22 family.</text>
</comment>
<dbReference type="InterPro" id="IPR001916">
    <property type="entry name" value="Glyco_hydro_22"/>
</dbReference>
<evidence type="ECO:0000256" key="5">
    <source>
        <dbReference type="ARBA" id="ARBA00023295"/>
    </source>
</evidence>